<evidence type="ECO:0000313" key="13">
    <source>
        <dbReference type="Proteomes" id="UP000672602"/>
    </source>
</evidence>
<dbReference type="Pfam" id="PF00231">
    <property type="entry name" value="ATP-synt"/>
    <property type="match status" value="1"/>
</dbReference>
<dbReference type="SUPFAM" id="SSF52943">
    <property type="entry name" value="ATP synthase (F1-ATPase), gamma subunit"/>
    <property type="match status" value="1"/>
</dbReference>
<dbReference type="GO" id="GO:0005886">
    <property type="term" value="C:plasma membrane"/>
    <property type="evidence" value="ECO:0007669"/>
    <property type="project" value="UniProtKB-SubCell"/>
</dbReference>
<comment type="caution">
    <text evidence="12">The sequence shown here is derived from an EMBL/GenBank/DDBJ whole genome shotgun (WGS) entry which is preliminary data.</text>
</comment>
<gene>
    <name evidence="10" type="primary">atpG</name>
    <name evidence="12" type="ORF">KAJ83_18410</name>
</gene>
<dbReference type="EMBL" id="JAGMWN010000013">
    <property type="protein sequence ID" value="MBP5858999.1"/>
    <property type="molecule type" value="Genomic_DNA"/>
</dbReference>
<evidence type="ECO:0000256" key="3">
    <source>
        <dbReference type="ARBA" id="ARBA00007681"/>
    </source>
</evidence>
<dbReference type="GO" id="GO:0046933">
    <property type="term" value="F:proton-transporting ATP synthase activity, rotational mechanism"/>
    <property type="evidence" value="ECO:0007669"/>
    <property type="project" value="UniProtKB-UniRule"/>
</dbReference>
<dbReference type="PANTHER" id="PTHR11693:SF22">
    <property type="entry name" value="ATP SYNTHASE SUBUNIT GAMMA, MITOCHONDRIAL"/>
    <property type="match status" value="1"/>
</dbReference>
<dbReference type="GO" id="GO:0042777">
    <property type="term" value="P:proton motive force-driven plasma membrane ATP synthesis"/>
    <property type="evidence" value="ECO:0007669"/>
    <property type="project" value="UniProtKB-UniRule"/>
</dbReference>
<feature type="compositionally biased region" description="Gly residues" evidence="11">
    <location>
        <begin position="207"/>
        <end position="217"/>
    </location>
</feature>
<dbReference type="CDD" id="cd12151">
    <property type="entry name" value="F1-ATPase_gamma"/>
    <property type="match status" value="1"/>
</dbReference>
<dbReference type="HAMAP" id="MF_00815">
    <property type="entry name" value="ATP_synth_gamma_bact"/>
    <property type="match status" value="1"/>
</dbReference>
<dbReference type="InterPro" id="IPR023632">
    <property type="entry name" value="ATP_synth_F1_gsu_CS"/>
</dbReference>
<comment type="subunit">
    <text evidence="10">F-type ATPases have 2 components, CF(1) - the catalytic core - and CF(0) - the membrane proton channel. CF(1) has five subunits: alpha(3), beta(3), gamma(1), delta(1), epsilon(1). CF(0) has three main subunits: a, b and c.</text>
</comment>
<reference evidence="12" key="1">
    <citation type="submission" date="2021-04" db="EMBL/GenBank/DDBJ databases">
        <authorList>
            <person name="Zhang D.-C."/>
        </authorList>
    </citation>
    <scope>NUCLEOTIDE SEQUENCE</scope>
    <source>
        <strain evidence="12">CGMCC 1.15697</strain>
    </source>
</reference>
<keyword evidence="5 10" id="KW-0375">Hydrogen ion transport</keyword>
<dbReference type="InterPro" id="IPR000131">
    <property type="entry name" value="ATP_synth_F1_gsu"/>
</dbReference>
<feature type="region of interest" description="Disordered" evidence="11">
    <location>
        <begin position="197"/>
        <end position="218"/>
    </location>
</feature>
<dbReference type="NCBIfam" id="NF004146">
    <property type="entry name" value="PRK05621.1-4"/>
    <property type="match status" value="1"/>
</dbReference>
<evidence type="ECO:0000256" key="2">
    <source>
        <dbReference type="ARBA" id="ARBA00004170"/>
    </source>
</evidence>
<name>A0A8J7S8V1_9PROT</name>
<evidence type="ECO:0000256" key="7">
    <source>
        <dbReference type="ARBA" id="ARBA00023136"/>
    </source>
</evidence>
<dbReference type="InterPro" id="IPR035968">
    <property type="entry name" value="ATP_synth_F1_ATPase_gsu"/>
</dbReference>
<dbReference type="Proteomes" id="UP000672602">
    <property type="component" value="Unassembled WGS sequence"/>
</dbReference>
<organism evidence="12 13">
    <name type="scientific">Marivibrio halodurans</name>
    <dbReference type="NCBI Taxonomy" id="2039722"/>
    <lineage>
        <taxon>Bacteria</taxon>
        <taxon>Pseudomonadati</taxon>
        <taxon>Pseudomonadota</taxon>
        <taxon>Alphaproteobacteria</taxon>
        <taxon>Rhodospirillales</taxon>
        <taxon>Rhodospirillaceae</taxon>
        <taxon>Marivibrio</taxon>
    </lineage>
</organism>
<accession>A0A8J7S8V1</accession>
<keyword evidence="10" id="KW-1003">Cell membrane</keyword>
<evidence type="ECO:0000256" key="10">
    <source>
        <dbReference type="HAMAP-Rule" id="MF_00815"/>
    </source>
</evidence>
<dbReference type="PANTHER" id="PTHR11693">
    <property type="entry name" value="ATP SYNTHASE GAMMA CHAIN"/>
    <property type="match status" value="1"/>
</dbReference>
<dbReference type="GO" id="GO:0045259">
    <property type="term" value="C:proton-transporting ATP synthase complex"/>
    <property type="evidence" value="ECO:0007669"/>
    <property type="project" value="UniProtKB-KW"/>
</dbReference>
<dbReference type="Gene3D" id="1.10.287.80">
    <property type="entry name" value="ATP synthase, gamma subunit, helix hairpin domain"/>
    <property type="match status" value="1"/>
</dbReference>
<dbReference type="NCBIfam" id="TIGR01146">
    <property type="entry name" value="ATPsyn_F1gamma"/>
    <property type="match status" value="1"/>
</dbReference>
<protein>
    <recommendedName>
        <fullName evidence="10">ATP synthase gamma chain</fullName>
    </recommendedName>
    <alternativeName>
        <fullName evidence="10">ATP synthase F1 sector gamma subunit</fullName>
    </alternativeName>
    <alternativeName>
        <fullName evidence="10">F-ATPase gamma subunit</fullName>
    </alternativeName>
</protein>
<dbReference type="RefSeq" id="WP_210683585.1">
    <property type="nucleotide sequence ID" value="NZ_JAGMWN010000013.1"/>
</dbReference>
<sequence>MPSLKDLRGRIKSVQSTRRITSAMKMVAAAKLKKAQEAAEDARPYAERMERMLSSLAAGIVPENAPPLLAGTGSEKVHLLVVVTSDRGLCGGFNGSIARAVKARIKSLEDQGQEVKLIAIGRKGVTLLRRDHNHRMVEKYEELLKPAPAFEHADEVVQRIMRMFEDGEFDVCTVYYNKFVSALTQEVTPLQLIPFQMPESPDEEAGDGGGTGSGGGAQYEFEPNEETILASLLPKNLSVQVYRAMLESFASEQGARMTAMDNATRNAGEMIDSLSITYNRMRQAQITNELIEIISGAEAL</sequence>
<evidence type="ECO:0000313" key="12">
    <source>
        <dbReference type="EMBL" id="MBP5858999.1"/>
    </source>
</evidence>
<dbReference type="FunFam" id="1.10.287.80:FF:000001">
    <property type="entry name" value="ATP synthase gamma chain"/>
    <property type="match status" value="1"/>
</dbReference>
<evidence type="ECO:0000256" key="4">
    <source>
        <dbReference type="ARBA" id="ARBA00022448"/>
    </source>
</evidence>
<keyword evidence="4 10" id="KW-0813">Transport</keyword>
<evidence type="ECO:0000256" key="5">
    <source>
        <dbReference type="ARBA" id="ARBA00022781"/>
    </source>
</evidence>
<dbReference type="AlphaFoldDB" id="A0A8J7S8V1"/>
<keyword evidence="7 10" id="KW-0472">Membrane</keyword>
<evidence type="ECO:0000256" key="1">
    <source>
        <dbReference type="ARBA" id="ARBA00003456"/>
    </source>
</evidence>
<comment type="subcellular location">
    <subcellularLocation>
        <location evidence="10">Cell membrane</location>
        <topology evidence="10">Peripheral membrane protein</topology>
    </subcellularLocation>
    <subcellularLocation>
        <location evidence="2">Membrane</location>
        <topology evidence="2">Peripheral membrane protein</topology>
    </subcellularLocation>
</comment>
<proteinExistence type="inferred from homology"/>
<keyword evidence="8 10" id="KW-0139">CF(1)</keyword>
<keyword evidence="6 10" id="KW-0406">Ion transport</keyword>
<keyword evidence="9 10" id="KW-0066">ATP synthesis</keyword>
<evidence type="ECO:0000256" key="6">
    <source>
        <dbReference type="ARBA" id="ARBA00023065"/>
    </source>
</evidence>
<dbReference type="PROSITE" id="PS00153">
    <property type="entry name" value="ATPASE_GAMMA"/>
    <property type="match status" value="1"/>
</dbReference>
<evidence type="ECO:0000256" key="8">
    <source>
        <dbReference type="ARBA" id="ARBA00023196"/>
    </source>
</evidence>
<comment type="function">
    <text evidence="1 10">Produces ATP from ADP in the presence of a proton gradient across the membrane. The gamma chain is believed to be important in regulating ATPase activity and the flow of protons through the CF(0) complex.</text>
</comment>
<dbReference type="PRINTS" id="PR00126">
    <property type="entry name" value="ATPASEGAMMA"/>
</dbReference>
<evidence type="ECO:0000256" key="11">
    <source>
        <dbReference type="SAM" id="MobiDB-lite"/>
    </source>
</evidence>
<dbReference type="GO" id="GO:0005524">
    <property type="term" value="F:ATP binding"/>
    <property type="evidence" value="ECO:0007669"/>
    <property type="project" value="UniProtKB-UniRule"/>
</dbReference>
<keyword evidence="13" id="KW-1185">Reference proteome</keyword>
<dbReference type="Gene3D" id="3.40.1380.10">
    <property type="match status" value="1"/>
</dbReference>
<comment type="similarity">
    <text evidence="3 10">Belongs to the ATPase gamma chain family.</text>
</comment>
<dbReference type="PIRSF" id="PIRSF039089">
    <property type="entry name" value="ATP_synthase_gamma"/>
    <property type="match status" value="1"/>
</dbReference>
<evidence type="ECO:0000256" key="9">
    <source>
        <dbReference type="ARBA" id="ARBA00023310"/>
    </source>
</evidence>